<gene>
    <name evidence="2" type="ORF">E5676_scaffold572G00310</name>
    <name evidence="1" type="ORF">E6C27_scaffold25G00510</name>
</gene>
<accession>A0A5A7VGR3</accession>
<reference evidence="3 4" key="1">
    <citation type="submission" date="2019-08" db="EMBL/GenBank/DDBJ databases">
        <title>Draft genome sequences of two oriental melons (Cucumis melo L. var makuwa).</title>
        <authorList>
            <person name="Kwon S.-Y."/>
        </authorList>
    </citation>
    <scope>NUCLEOTIDE SEQUENCE [LARGE SCALE GENOMIC DNA]</scope>
    <source>
        <strain evidence="4">cv. Chang Bougi</strain>
        <strain evidence="3">cv. SW 3</strain>
        <tissue evidence="1">Leaf</tissue>
    </source>
</reference>
<organism evidence="1 3">
    <name type="scientific">Cucumis melo var. makuwa</name>
    <name type="common">Oriental melon</name>
    <dbReference type="NCBI Taxonomy" id="1194695"/>
    <lineage>
        <taxon>Eukaryota</taxon>
        <taxon>Viridiplantae</taxon>
        <taxon>Streptophyta</taxon>
        <taxon>Embryophyta</taxon>
        <taxon>Tracheophyta</taxon>
        <taxon>Spermatophyta</taxon>
        <taxon>Magnoliopsida</taxon>
        <taxon>eudicotyledons</taxon>
        <taxon>Gunneridae</taxon>
        <taxon>Pentapetalae</taxon>
        <taxon>rosids</taxon>
        <taxon>fabids</taxon>
        <taxon>Cucurbitales</taxon>
        <taxon>Cucurbitaceae</taxon>
        <taxon>Benincaseae</taxon>
        <taxon>Cucumis</taxon>
    </lineage>
</organism>
<dbReference type="EMBL" id="SSTE01000887">
    <property type="protein sequence ID" value="KAA0066504.1"/>
    <property type="molecule type" value="Genomic_DNA"/>
</dbReference>
<protein>
    <submittedName>
        <fullName evidence="1">Uncharacterized protein</fullName>
    </submittedName>
</protein>
<evidence type="ECO:0000313" key="3">
    <source>
        <dbReference type="Proteomes" id="UP000321393"/>
    </source>
</evidence>
<dbReference type="Proteomes" id="UP000321947">
    <property type="component" value="Unassembled WGS sequence"/>
</dbReference>
<name>A0A5A7VGR3_CUCMM</name>
<evidence type="ECO:0000313" key="1">
    <source>
        <dbReference type="EMBL" id="KAA0066504.1"/>
    </source>
</evidence>
<dbReference type="OrthoDB" id="660475at2759"/>
<evidence type="ECO:0000313" key="2">
    <source>
        <dbReference type="EMBL" id="TYK06136.1"/>
    </source>
</evidence>
<sequence>MITDKQHPGLFLSLQNHRQAPCHPLNIINDMKILHGVNVSYDKALRGREIALNSIRGTYMAEEADNEGRFKFYFMALAASVNL</sequence>
<evidence type="ECO:0000313" key="4">
    <source>
        <dbReference type="Proteomes" id="UP000321947"/>
    </source>
</evidence>
<proteinExistence type="predicted"/>
<comment type="caution">
    <text evidence="1">The sequence shown here is derived from an EMBL/GenBank/DDBJ whole genome shotgun (WGS) entry which is preliminary data.</text>
</comment>
<dbReference type="AlphaFoldDB" id="A0A5A7VGR3"/>
<dbReference type="EMBL" id="SSTD01013635">
    <property type="protein sequence ID" value="TYK06136.1"/>
    <property type="molecule type" value="Genomic_DNA"/>
</dbReference>
<dbReference type="Proteomes" id="UP000321393">
    <property type="component" value="Unassembled WGS sequence"/>
</dbReference>